<keyword evidence="3" id="KW-1185">Reference proteome</keyword>
<evidence type="ECO:0000313" key="2">
    <source>
        <dbReference type="EMBL" id="KAF4032551.1"/>
    </source>
</evidence>
<reference evidence="2" key="1">
    <citation type="submission" date="2020-04" db="EMBL/GenBank/DDBJ databases">
        <title>Hybrid Assembly of Korean Phytophthora infestans isolates.</title>
        <authorList>
            <person name="Prokchorchik M."/>
            <person name="Lee Y."/>
            <person name="Seo J."/>
            <person name="Cho J.-H."/>
            <person name="Park Y.-E."/>
            <person name="Jang D.-C."/>
            <person name="Im J.-S."/>
            <person name="Choi J.-G."/>
            <person name="Park H.-J."/>
            <person name="Lee G.-B."/>
            <person name="Lee Y.-G."/>
            <person name="Hong S.-Y."/>
            <person name="Cho K."/>
            <person name="Sohn K.H."/>
        </authorList>
    </citation>
    <scope>NUCLEOTIDE SEQUENCE</scope>
    <source>
        <strain evidence="2">KR_1_A1</strain>
    </source>
</reference>
<sequence>MVSGNTNEGEDRCRKNVNVKQELLEKAEKTAKEIVTYSERAKRGKKQKARLNPYGVQKSRKNEAQEAA</sequence>
<evidence type="ECO:0000256" key="1">
    <source>
        <dbReference type="SAM" id="MobiDB-lite"/>
    </source>
</evidence>
<proteinExistence type="predicted"/>
<feature type="region of interest" description="Disordered" evidence="1">
    <location>
        <begin position="39"/>
        <end position="68"/>
    </location>
</feature>
<dbReference type="Proteomes" id="UP000602510">
    <property type="component" value="Unassembled WGS sequence"/>
</dbReference>
<protein>
    <submittedName>
        <fullName evidence="2">Uncharacterized protein</fullName>
    </submittedName>
</protein>
<gene>
    <name evidence="2" type="ORF">GN244_ATG15557</name>
</gene>
<comment type="caution">
    <text evidence="2">The sequence shown here is derived from an EMBL/GenBank/DDBJ whole genome shotgun (WGS) entry which is preliminary data.</text>
</comment>
<evidence type="ECO:0000313" key="3">
    <source>
        <dbReference type="Proteomes" id="UP000602510"/>
    </source>
</evidence>
<accession>A0A833S4E8</accession>
<dbReference type="AlphaFoldDB" id="A0A833S4E8"/>
<name>A0A833S4E8_PHYIN</name>
<dbReference type="EMBL" id="WSZM01000479">
    <property type="protein sequence ID" value="KAF4032551.1"/>
    <property type="molecule type" value="Genomic_DNA"/>
</dbReference>
<organism evidence="2 3">
    <name type="scientific">Phytophthora infestans</name>
    <name type="common">Potato late blight agent</name>
    <name type="synonym">Botrytis infestans</name>
    <dbReference type="NCBI Taxonomy" id="4787"/>
    <lineage>
        <taxon>Eukaryota</taxon>
        <taxon>Sar</taxon>
        <taxon>Stramenopiles</taxon>
        <taxon>Oomycota</taxon>
        <taxon>Peronosporomycetes</taxon>
        <taxon>Peronosporales</taxon>
        <taxon>Peronosporaceae</taxon>
        <taxon>Phytophthora</taxon>
    </lineage>
</organism>